<dbReference type="Proteomes" id="UP000198318">
    <property type="component" value="Unassembled WGS sequence"/>
</dbReference>
<evidence type="ECO:0000256" key="2">
    <source>
        <dbReference type="SAM" id="Phobius"/>
    </source>
</evidence>
<dbReference type="RefSeq" id="WP_089325164.1">
    <property type="nucleotide sequence ID" value="NZ_FZOR01000005.1"/>
</dbReference>
<dbReference type="Gene3D" id="3.30.70.3040">
    <property type="match status" value="1"/>
</dbReference>
<dbReference type="AlphaFoldDB" id="A0A239F1B5"/>
<feature type="transmembrane region" description="Helical" evidence="2">
    <location>
        <begin position="46"/>
        <end position="70"/>
    </location>
</feature>
<keyword evidence="2" id="KW-0472">Membrane</keyword>
<sequence>MSDPGEPRSDARHDDEGGEGLPPVQPVQPVPPVVPGRPGRAPARPVLIVAAAAAALILTVGAGIGGWFLMRDASEKGSTSDPQERDVAVFFCAASSSNPDCGHRDAEQAQKDAVRKRLREMNGVMIVKYESKEQAYENFKKTFADRKDLLDGASPGDIPDSFRVHVTDIGVAKAVKSQFEGTPGVDAVVISTLGKA</sequence>
<dbReference type="InterPro" id="IPR040690">
    <property type="entry name" value="FtsX_ECD"/>
</dbReference>
<keyword evidence="2" id="KW-0812">Transmembrane</keyword>
<feature type="domain" description="FtsX extracellular" evidence="3">
    <location>
        <begin position="87"/>
        <end position="188"/>
    </location>
</feature>
<reference evidence="4 5" key="1">
    <citation type="submission" date="2017-06" db="EMBL/GenBank/DDBJ databases">
        <authorList>
            <person name="Kim H.J."/>
            <person name="Triplett B.A."/>
        </authorList>
    </citation>
    <scope>NUCLEOTIDE SEQUENCE [LARGE SCALE GENOMIC DNA]</scope>
    <source>
        <strain evidence="4 5">DSM 44715</strain>
    </source>
</reference>
<name>A0A239F1B5_9ACTN</name>
<evidence type="ECO:0000256" key="1">
    <source>
        <dbReference type="SAM" id="MobiDB-lite"/>
    </source>
</evidence>
<evidence type="ECO:0000259" key="3">
    <source>
        <dbReference type="Pfam" id="PF18075"/>
    </source>
</evidence>
<feature type="compositionally biased region" description="Basic and acidic residues" evidence="1">
    <location>
        <begin position="1"/>
        <end position="15"/>
    </location>
</feature>
<gene>
    <name evidence="4" type="ORF">SAMN05443665_100573</name>
</gene>
<proteinExistence type="predicted"/>
<feature type="region of interest" description="Disordered" evidence="1">
    <location>
        <begin position="1"/>
        <end position="37"/>
    </location>
</feature>
<keyword evidence="2" id="KW-1133">Transmembrane helix</keyword>
<feature type="compositionally biased region" description="Pro residues" evidence="1">
    <location>
        <begin position="23"/>
        <end position="35"/>
    </location>
</feature>
<dbReference type="OrthoDB" id="9812531at2"/>
<evidence type="ECO:0000313" key="4">
    <source>
        <dbReference type="EMBL" id="SNS49884.1"/>
    </source>
</evidence>
<dbReference type="Pfam" id="PF18075">
    <property type="entry name" value="FtsX_ECD"/>
    <property type="match status" value="1"/>
</dbReference>
<accession>A0A239F1B5</accession>
<evidence type="ECO:0000313" key="5">
    <source>
        <dbReference type="Proteomes" id="UP000198318"/>
    </source>
</evidence>
<keyword evidence="5" id="KW-1185">Reference proteome</keyword>
<dbReference type="EMBL" id="FZOR01000005">
    <property type="protein sequence ID" value="SNS49884.1"/>
    <property type="molecule type" value="Genomic_DNA"/>
</dbReference>
<protein>
    <recommendedName>
        <fullName evidence="3">FtsX extracellular domain-containing protein</fullName>
    </recommendedName>
</protein>
<organism evidence="4 5">
    <name type="scientific">Actinomadura meyerae</name>
    <dbReference type="NCBI Taxonomy" id="240840"/>
    <lineage>
        <taxon>Bacteria</taxon>
        <taxon>Bacillati</taxon>
        <taxon>Actinomycetota</taxon>
        <taxon>Actinomycetes</taxon>
        <taxon>Streptosporangiales</taxon>
        <taxon>Thermomonosporaceae</taxon>
        <taxon>Actinomadura</taxon>
    </lineage>
</organism>